<feature type="compositionally biased region" description="Low complexity" evidence="1">
    <location>
        <begin position="564"/>
        <end position="578"/>
    </location>
</feature>
<accession>A0A914Y298</accession>
<dbReference type="AlphaFoldDB" id="A0A914Y298"/>
<name>A0A914Y298_9BILA</name>
<protein>
    <submittedName>
        <fullName evidence="3">Uncharacterized protein</fullName>
    </submittedName>
</protein>
<feature type="compositionally biased region" description="Polar residues" evidence="1">
    <location>
        <begin position="213"/>
        <end position="227"/>
    </location>
</feature>
<feature type="compositionally biased region" description="Polar residues" evidence="1">
    <location>
        <begin position="493"/>
        <end position="503"/>
    </location>
</feature>
<feature type="compositionally biased region" description="Pro residues" evidence="1">
    <location>
        <begin position="431"/>
        <end position="450"/>
    </location>
</feature>
<feature type="compositionally biased region" description="Basic and acidic residues" evidence="1">
    <location>
        <begin position="100"/>
        <end position="134"/>
    </location>
</feature>
<keyword evidence="2" id="KW-1185">Reference proteome</keyword>
<feature type="region of interest" description="Disordered" evidence="1">
    <location>
        <begin position="154"/>
        <end position="175"/>
    </location>
</feature>
<sequence length="705" mass="79199">MEVSYRSTDEIANKAKDSGYAYTREEIDKGLFAPDKWFDHTFAHDSHNKTVARTKKILNRGEEELGLSPQRRQFAGGCVPGSTNKSEQGNSKIWRNGKTGNRDDIKNETSRWKHTKDNDKRDNRQRSHVSHTEELPEWMESKISVNDVIELKGFDGHNTETSTQKPKEIPLTVPKFDELQLLQEIQRSDSSSSSSQPASGGSRFISFFKRNQESQQPQSPLSFNTENVQKEASKSSNLNDLFGSNHAWPEMPVSAGVLASDIEKRMHAVDISDDSPSLLPELINTIRNPPDVHIKSKKPMNISLEHSKLEDDIIASLLPKHDVFIGKEKQQRKLFEEPKHAQHLNDYPSSHQQNDRQNMWDSKFSSDFLHKLQSDDDDLTEMIHGLNRTPDLSYYESSFPKNERERSISPPHQPPPPHMYADTSGPSRSSPAPPSMLPPPFGRMPNPFPNMPMSNNMSMPNNGMPPPMMRFPFYPFPMMNPQMGPNGVPLHPPSSSQNNSSAVTHGGNLPTSVLLRMKSQNSSNANSQRSPHSPDVVRRENNLSSPLISDMPQTSNHREGSVTNSDNESNSNGPSSSNMFPRNPNNFDPNMLYNMMIAQSMMNMQGMPPSMQGMPPFPPNMPPFHGHMPPMPPGMHVPFGSGVPPPFFPPGMQIPSERPNSISPKFEQQLRQEQPSIPESILRQLPSSARPLTVADLERNLLSKN</sequence>
<feature type="region of interest" description="Disordered" evidence="1">
    <location>
        <begin position="61"/>
        <end position="142"/>
    </location>
</feature>
<evidence type="ECO:0000313" key="3">
    <source>
        <dbReference type="WBParaSite" id="PSU_v2.g13579.t1"/>
    </source>
</evidence>
<dbReference type="WBParaSite" id="PSU_v2.g13579.t1">
    <property type="protein sequence ID" value="PSU_v2.g13579.t1"/>
    <property type="gene ID" value="PSU_v2.g13579"/>
</dbReference>
<feature type="compositionally biased region" description="Polar residues" evidence="1">
    <location>
        <begin position="81"/>
        <end position="93"/>
    </location>
</feature>
<feature type="region of interest" description="Disordered" evidence="1">
    <location>
        <begin position="211"/>
        <end position="236"/>
    </location>
</feature>
<evidence type="ECO:0000313" key="2">
    <source>
        <dbReference type="Proteomes" id="UP000887577"/>
    </source>
</evidence>
<evidence type="ECO:0000256" key="1">
    <source>
        <dbReference type="SAM" id="MobiDB-lite"/>
    </source>
</evidence>
<feature type="region of interest" description="Disordered" evidence="1">
    <location>
        <begin position="485"/>
        <end position="585"/>
    </location>
</feature>
<reference evidence="3" key="1">
    <citation type="submission" date="2022-11" db="UniProtKB">
        <authorList>
            <consortium name="WormBaseParasite"/>
        </authorList>
    </citation>
    <scope>IDENTIFICATION</scope>
</reference>
<feature type="compositionally biased region" description="Polar residues" evidence="1">
    <location>
        <begin position="542"/>
        <end position="555"/>
    </location>
</feature>
<proteinExistence type="predicted"/>
<dbReference type="Proteomes" id="UP000887577">
    <property type="component" value="Unplaced"/>
</dbReference>
<feature type="compositionally biased region" description="Low complexity" evidence="1">
    <location>
        <begin position="519"/>
        <end position="530"/>
    </location>
</feature>
<organism evidence="2 3">
    <name type="scientific">Panagrolaimus superbus</name>
    <dbReference type="NCBI Taxonomy" id="310955"/>
    <lineage>
        <taxon>Eukaryota</taxon>
        <taxon>Metazoa</taxon>
        <taxon>Ecdysozoa</taxon>
        <taxon>Nematoda</taxon>
        <taxon>Chromadorea</taxon>
        <taxon>Rhabditida</taxon>
        <taxon>Tylenchina</taxon>
        <taxon>Panagrolaimomorpha</taxon>
        <taxon>Panagrolaimoidea</taxon>
        <taxon>Panagrolaimidae</taxon>
        <taxon>Panagrolaimus</taxon>
    </lineage>
</organism>
<feature type="region of interest" description="Disordered" evidence="1">
    <location>
        <begin position="390"/>
        <end position="453"/>
    </location>
</feature>